<name>A0A6I4RD78_9STRE</name>
<accession>A0A6I4RD78</accession>
<feature type="transmembrane region" description="Helical" evidence="1">
    <location>
        <begin position="93"/>
        <end position="111"/>
    </location>
</feature>
<protein>
    <submittedName>
        <fullName evidence="3">Uncharacterized protein</fullName>
    </submittedName>
</protein>
<gene>
    <name evidence="2" type="ORF">GGG87_00540</name>
    <name evidence="3" type="ORF">GGH11_00745</name>
</gene>
<comment type="caution">
    <text evidence="3">The sequence shown here is derived from an EMBL/GenBank/DDBJ whole genome shotgun (WGS) entry which is preliminary data.</text>
</comment>
<keyword evidence="1" id="KW-0472">Membrane</keyword>
<feature type="transmembrane region" description="Helical" evidence="1">
    <location>
        <begin position="64"/>
        <end position="81"/>
    </location>
</feature>
<evidence type="ECO:0000313" key="2">
    <source>
        <dbReference type="EMBL" id="MTB63498.1"/>
    </source>
</evidence>
<organism evidence="3 5">
    <name type="scientific">Streptococcus zhangguiae</name>
    <dbReference type="NCBI Taxonomy" id="2664091"/>
    <lineage>
        <taxon>Bacteria</taxon>
        <taxon>Bacillati</taxon>
        <taxon>Bacillota</taxon>
        <taxon>Bacilli</taxon>
        <taxon>Lactobacillales</taxon>
        <taxon>Streptococcaceae</taxon>
        <taxon>Streptococcus</taxon>
    </lineage>
</organism>
<evidence type="ECO:0000256" key="1">
    <source>
        <dbReference type="SAM" id="Phobius"/>
    </source>
</evidence>
<reference evidence="3 5" key="1">
    <citation type="submission" date="2019-10" db="EMBL/GenBank/DDBJ databases">
        <title>Streptococcis sp, isolated from the respiratory tract of Marmot.</title>
        <authorList>
            <person name="Zhang G."/>
        </authorList>
    </citation>
    <scope>NUCLEOTIDE SEQUENCE [LARGE SCALE GENOMIC DNA]</scope>
    <source>
        <strain evidence="5">zg-70</strain>
        <strain evidence="3">Zg-70</strain>
    </source>
</reference>
<dbReference type="AlphaFoldDB" id="A0A6I4RD78"/>
<sequence length="114" mass="13481">MKKELFYYWEHFCLLNALLCGALALTMLIFPHIQPTLHFSSFVNFFTFPLVLNRKMKTKLRYRFFIAISLIFILEPIWNLISTEPIQPTPLIYFLSSLVLSLLALGNYLYLKRS</sequence>
<proteinExistence type="predicted"/>
<dbReference type="EMBL" id="WLCG01000001">
    <property type="protein sequence ID" value="MTB63498.1"/>
    <property type="molecule type" value="Genomic_DNA"/>
</dbReference>
<keyword evidence="1" id="KW-1133">Transmembrane helix</keyword>
<dbReference type="Proteomes" id="UP000435060">
    <property type="component" value="Unassembled WGS sequence"/>
</dbReference>
<evidence type="ECO:0000313" key="4">
    <source>
        <dbReference type="Proteomes" id="UP000435060"/>
    </source>
</evidence>
<dbReference type="Proteomes" id="UP000435423">
    <property type="component" value="Unassembled WGS sequence"/>
</dbReference>
<dbReference type="EMBL" id="WUBJ01000001">
    <property type="protein sequence ID" value="MWV55524.1"/>
    <property type="molecule type" value="Genomic_DNA"/>
</dbReference>
<keyword evidence="1" id="KW-0812">Transmembrane</keyword>
<feature type="transmembrane region" description="Helical" evidence="1">
    <location>
        <begin position="12"/>
        <end position="30"/>
    </location>
</feature>
<evidence type="ECO:0000313" key="5">
    <source>
        <dbReference type="Proteomes" id="UP000435423"/>
    </source>
</evidence>
<keyword evidence="4" id="KW-1185">Reference proteome</keyword>
<evidence type="ECO:0000313" key="3">
    <source>
        <dbReference type="EMBL" id="MWV55524.1"/>
    </source>
</evidence>
<feature type="transmembrane region" description="Helical" evidence="1">
    <location>
        <begin position="36"/>
        <end position="52"/>
    </location>
</feature>
<reference evidence="2 4" key="2">
    <citation type="submission" date="2019-11" db="EMBL/GenBank/DDBJ databases">
        <title>Streptococcis sp. isolated from the respiratory tract of Marmot.</title>
        <authorList>
            <person name="Zhang G."/>
        </authorList>
    </citation>
    <scope>NUCLEOTIDE SEQUENCE [LARGE SCALE GENOMIC DNA]</scope>
    <source>
        <strain evidence="2">Zg-86</strain>
        <strain evidence="4">zg-86</strain>
    </source>
</reference>
<dbReference type="RefSeq" id="WP_154607580.1">
    <property type="nucleotide sequence ID" value="NZ_CP072115.1"/>
</dbReference>